<dbReference type="SUPFAM" id="SSF46689">
    <property type="entry name" value="Homeodomain-like"/>
    <property type="match status" value="2"/>
</dbReference>
<feature type="domain" description="HTH araC/xylS-type" evidence="5">
    <location>
        <begin position="664"/>
        <end position="762"/>
    </location>
</feature>
<keyword evidence="4" id="KW-0812">Transmembrane</keyword>
<evidence type="ECO:0000256" key="4">
    <source>
        <dbReference type="SAM" id="Phobius"/>
    </source>
</evidence>
<evidence type="ECO:0000313" key="7">
    <source>
        <dbReference type="Proteomes" id="UP001519287"/>
    </source>
</evidence>
<feature type="transmembrane region" description="Helical" evidence="4">
    <location>
        <begin position="12"/>
        <end position="35"/>
    </location>
</feature>
<dbReference type="InterPro" id="IPR020449">
    <property type="entry name" value="Tscrpt_reg_AraC-type_HTH"/>
</dbReference>
<organism evidence="6 7">
    <name type="scientific">Paenibacillus eucommiae</name>
    <dbReference type="NCBI Taxonomy" id="1355755"/>
    <lineage>
        <taxon>Bacteria</taxon>
        <taxon>Bacillati</taxon>
        <taxon>Bacillota</taxon>
        <taxon>Bacilli</taxon>
        <taxon>Bacillales</taxon>
        <taxon>Paenibacillaceae</taxon>
        <taxon>Paenibacillus</taxon>
    </lineage>
</organism>
<dbReference type="PRINTS" id="PR00032">
    <property type="entry name" value="HTHARAC"/>
</dbReference>
<keyword evidence="4" id="KW-1133">Transmembrane helix</keyword>
<dbReference type="Proteomes" id="UP001519287">
    <property type="component" value="Unassembled WGS sequence"/>
</dbReference>
<keyword evidence="3" id="KW-0804">Transcription</keyword>
<evidence type="ECO:0000256" key="1">
    <source>
        <dbReference type="ARBA" id="ARBA00023015"/>
    </source>
</evidence>
<dbReference type="PANTHER" id="PTHR43280">
    <property type="entry name" value="ARAC-FAMILY TRANSCRIPTIONAL REGULATOR"/>
    <property type="match status" value="1"/>
</dbReference>
<dbReference type="Pfam" id="PF12833">
    <property type="entry name" value="HTH_18"/>
    <property type="match status" value="1"/>
</dbReference>
<dbReference type="RefSeq" id="WP_209972441.1">
    <property type="nucleotide sequence ID" value="NZ_JAGGLB010000010.1"/>
</dbReference>
<evidence type="ECO:0000256" key="2">
    <source>
        <dbReference type="ARBA" id="ARBA00023125"/>
    </source>
</evidence>
<keyword evidence="2" id="KW-0238">DNA-binding</keyword>
<evidence type="ECO:0000256" key="3">
    <source>
        <dbReference type="ARBA" id="ARBA00023163"/>
    </source>
</evidence>
<feature type="transmembrane region" description="Helical" evidence="4">
    <location>
        <begin position="299"/>
        <end position="318"/>
    </location>
</feature>
<dbReference type="EMBL" id="JAGGLB010000010">
    <property type="protein sequence ID" value="MBP1991704.1"/>
    <property type="molecule type" value="Genomic_DNA"/>
</dbReference>
<dbReference type="InterPro" id="IPR018060">
    <property type="entry name" value="HTH_AraC"/>
</dbReference>
<evidence type="ECO:0000259" key="5">
    <source>
        <dbReference type="PROSITE" id="PS01124"/>
    </source>
</evidence>
<keyword evidence="4" id="KW-0472">Membrane</keyword>
<sequence length="764" mass="88343">MKLRTPKFFIKLMIISVFVGIIPIVSFGSYFHYYFSDHIQRKVDQSKFQLLSETVLRIEQLFTTIDYSLTLVANSNLLQNAFELNYASTHFQTFNALSVQLRRLQSLDMGIDNVFFVNLTHNWVIENRGVTLLDQHLMYTQLLDFMDNERSSFWTAAEATVQAKIAESAVDAQGLPFIFLVKKTPLNAPVPTGLLVVQIPRFELEKRVNLSGVDHVQLIMDKDFNILVDGGSTLLSDDQLPAGFRESVKAAVNDTGEAKIQINSQYYAMVRQSSYNGWYYFSIYSLEEITKDATQIRKVTYLLSFVILILTLILSIMMNRRAYRPIRRLYEKVALQSGSDKKSYDEFQFIGERIESLIDTSGHMNRQIVGQVEKLRELYVFKLLIGETDPAESEQRMTYYGMNTKAKHIAVIAIQISNWGQSRYKDSDLDIMMFAVSNVISEMIPADQRIDPVIIGSYHATIVSGNQESEQEFRSYLTSLADLIQEAIKKYLELNINIGVSRSHTHMGKLSLAYNEALEALKSRNLLDRESLLFHEDLFSDKNPLFVYPKKVEKDLILAVHESNMPKAKETLRRISHYLLDQNIKFRECQLYLVRLLVNLITDSLHPGEALQLLQKNNKSVFEQLFELNAMEEIEAWFEACVLQPLIQYRLGGLKPQPYMNIAESMIAIIHEQYKTDLTLETCADQLKFNPDYLRRVFRKGIGMNFSEYLAQYRFEASKQLLEHTELTIADIAQQLNYNNPQNFIRYFKKMMGMTPGQYRENMK</sequence>
<dbReference type="SMART" id="SM00342">
    <property type="entry name" value="HTH_ARAC"/>
    <property type="match status" value="1"/>
</dbReference>
<dbReference type="PANTHER" id="PTHR43280:SF10">
    <property type="entry name" value="REGULATORY PROTEIN POCR"/>
    <property type="match status" value="1"/>
</dbReference>
<name>A0ABS4IVU0_9BACL</name>
<keyword evidence="7" id="KW-1185">Reference proteome</keyword>
<keyword evidence="1" id="KW-0805">Transcription regulation</keyword>
<evidence type="ECO:0000313" key="6">
    <source>
        <dbReference type="EMBL" id="MBP1991704.1"/>
    </source>
</evidence>
<dbReference type="InterPro" id="IPR009057">
    <property type="entry name" value="Homeodomain-like_sf"/>
</dbReference>
<dbReference type="PROSITE" id="PS01124">
    <property type="entry name" value="HTH_ARAC_FAMILY_2"/>
    <property type="match status" value="1"/>
</dbReference>
<proteinExistence type="predicted"/>
<dbReference type="Gene3D" id="1.10.10.60">
    <property type="entry name" value="Homeodomain-like"/>
    <property type="match status" value="2"/>
</dbReference>
<reference evidence="6 7" key="1">
    <citation type="submission" date="2021-03" db="EMBL/GenBank/DDBJ databases">
        <title>Genomic Encyclopedia of Type Strains, Phase IV (KMG-IV): sequencing the most valuable type-strain genomes for metagenomic binning, comparative biology and taxonomic classification.</title>
        <authorList>
            <person name="Goeker M."/>
        </authorList>
    </citation>
    <scope>NUCLEOTIDE SEQUENCE [LARGE SCALE GENOMIC DNA]</scope>
    <source>
        <strain evidence="6 7">DSM 26048</strain>
    </source>
</reference>
<protein>
    <submittedName>
        <fullName evidence="6">AraC-like DNA-binding protein</fullName>
    </submittedName>
</protein>
<comment type="caution">
    <text evidence="6">The sequence shown here is derived from an EMBL/GenBank/DDBJ whole genome shotgun (WGS) entry which is preliminary data.</text>
</comment>
<accession>A0ABS4IVU0</accession>
<gene>
    <name evidence="6" type="ORF">J2Z66_003311</name>
</gene>